<evidence type="ECO:0000313" key="8">
    <source>
        <dbReference type="Proteomes" id="UP000741013"/>
    </source>
</evidence>
<dbReference type="Pfam" id="PF00440">
    <property type="entry name" value="TetR_N"/>
    <property type="match status" value="1"/>
</dbReference>
<dbReference type="PRINTS" id="PR00400">
    <property type="entry name" value="TETREPRESSOR"/>
</dbReference>
<dbReference type="SUPFAM" id="SSF48498">
    <property type="entry name" value="Tetracyclin repressor-like, C-terminal domain"/>
    <property type="match status" value="1"/>
</dbReference>
<dbReference type="InterPro" id="IPR009057">
    <property type="entry name" value="Homeodomain-like_sf"/>
</dbReference>
<dbReference type="Proteomes" id="UP000741013">
    <property type="component" value="Unassembled WGS sequence"/>
</dbReference>
<name>A0ABS4PMG2_9PSEU</name>
<gene>
    <name evidence="7" type="ORF">JOM49_002138</name>
</gene>
<comment type="caution">
    <text evidence="7">The sequence shown here is derived from an EMBL/GenBank/DDBJ whole genome shotgun (WGS) entry which is preliminary data.</text>
</comment>
<evidence type="ECO:0000256" key="3">
    <source>
        <dbReference type="ARBA" id="ARBA00023125"/>
    </source>
</evidence>
<dbReference type="PANTHER" id="PTHR30055:SF151">
    <property type="entry name" value="TRANSCRIPTIONAL REGULATORY PROTEIN"/>
    <property type="match status" value="1"/>
</dbReference>
<keyword evidence="1" id="KW-0678">Repressor</keyword>
<dbReference type="Gene3D" id="1.10.10.60">
    <property type="entry name" value="Homeodomain-like"/>
    <property type="match status" value="1"/>
</dbReference>
<evidence type="ECO:0000256" key="4">
    <source>
        <dbReference type="ARBA" id="ARBA00023163"/>
    </source>
</evidence>
<evidence type="ECO:0000313" key="7">
    <source>
        <dbReference type="EMBL" id="MBP2180612.1"/>
    </source>
</evidence>
<sequence length="220" mass="23973">MKLDAERIARAALDLLDEHGLDGLSMRVVAKRLGVQAAALYWHLKNKQELLDAMAAIVLTEAIEGLESPRAGEDWAAWLATTTRRLRAAMLAHRDGARVVAGTNVAHPEVFRLTELTLRTLQDAGFPPDEAARGFPILLHFTIGFTIEEQARAGLEYDVNPYRPDRLGTLVDAGRFPLTAGLIGTLFDPDTDAGFEHGLEVILAGFAARRAVDGKPETVL</sequence>
<evidence type="ECO:0000259" key="6">
    <source>
        <dbReference type="PROSITE" id="PS50977"/>
    </source>
</evidence>
<protein>
    <submittedName>
        <fullName evidence="7">TetR/AcrR family tetracycline transcriptional repressor</fullName>
    </submittedName>
</protein>
<dbReference type="PANTHER" id="PTHR30055">
    <property type="entry name" value="HTH-TYPE TRANSCRIPTIONAL REGULATOR RUTR"/>
    <property type="match status" value="1"/>
</dbReference>
<dbReference type="InterPro" id="IPR004111">
    <property type="entry name" value="Repressor_TetR_C"/>
</dbReference>
<dbReference type="InterPro" id="IPR003012">
    <property type="entry name" value="Tet_transcr_reg_TetR"/>
</dbReference>
<feature type="domain" description="HTH tetR-type" evidence="6">
    <location>
        <begin position="2"/>
        <end position="62"/>
    </location>
</feature>
<dbReference type="EMBL" id="JAGGMS010000001">
    <property type="protein sequence ID" value="MBP2180612.1"/>
    <property type="molecule type" value="Genomic_DNA"/>
</dbReference>
<evidence type="ECO:0000256" key="1">
    <source>
        <dbReference type="ARBA" id="ARBA00022491"/>
    </source>
</evidence>
<feature type="DNA-binding region" description="H-T-H motif" evidence="5">
    <location>
        <begin position="25"/>
        <end position="44"/>
    </location>
</feature>
<dbReference type="PROSITE" id="PS50977">
    <property type="entry name" value="HTH_TETR_2"/>
    <property type="match status" value="1"/>
</dbReference>
<dbReference type="SUPFAM" id="SSF46689">
    <property type="entry name" value="Homeodomain-like"/>
    <property type="match status" value="1"/>
</dbReference>
<dbReference type="InterPro" id="IPR001647">
    <property type="entry name" value="HTH_TetR"/>
</dbReference>
<keyword evidence="3 5" id="KW-0238">DNA-binding</keyword>
<dbReference type="RefSeq" id="WP_209664143.1">
    <property type="nucleotide sequence ID" value="NZ_JAGGMS010000001.1"/>
</dbReference>
<dbReference type="InterPro" id="IPR036271">
    <property type="entry name" value="Tet_transcr_reg_TetR-rel_C_sf"/>
</dbReference>
<dbReference type="InterPro" id="IPR050109">
    <property type="entry name" value="HTH-type_TetR-like_transc_reg"/>
</dbReference>
<organism evidence="7 8">
    <name type="scientific">Amycolatopsis magusensis</name>
    <dbReference type="NCBI Taxonomy" id="882444"/>
    <lineage>
        <taxon>Bacteria</taxon>
        <taxon>Bacillati</taxon>
        <taxon>Actinomycetota</taxon>
        <taxon>Actinomycetes</taxon>
        <taxon>Pseudonocardiales</taxon>
        <taxon>Pseudonocardiaceae</taxon>
        <taxon>Amycolatopsis</taxon>
    </lineage>
</organism>
<accession>A0ABS4PMG2</accession>
<evidence type="ECO:0000256" key="5">
    <source>
        <dbReference type="PROSITE-ProRule" id="PRU00335"/>
    </source>
</evidence>
<evidence type="ECO:0000256" key="2">
    <source>
        <dbReference type="ARBA" id="ARBA00023015"/>
    </source>
</evidence>
<reference evidence="7 8" key="1">
    <citation type="submission" date="2021-03" db="EMBL/GenBank/DDBJ databases">
        <title>Sequencing the genomes of 1000 actinobacteria strains.</title>
        <authorList>
            <person name="Klenk H.-P."/>
        </authorList>
    </citation>
    <scope>NUCLEOTIDE SEQUENCE [LARGE SCALE GENOMIC DNA]</scope>
    <source>
        <strain evidence="7 8">DSM 45510</strain>
    </source>
</reference>
<dbReference type="PRINTS" id="PR00455">
    <property type="entry name" value="HTHTETR"/>
</dbReference>
<proteinExistence type="predicted"/>
<keyword evidence="8" id="KW-1185">Reference proteome</keyword>
<dbReference type="Pfam" id="PF02909">
    <property type="entry name" value="TetR_C_1"/>
    <property type="match status" value="1"/>
</dbReference>
<dbReference type="Gene3D" id="1.10.357.10">
    <property type="entry name" value="Tetracycline Repressor, domain 2"/>
    <property type="match status" value="1"/>
</dbReference>
<keyword evidence="2" id="KW-0805">Transcription regulation</keyword>
<keyword evidence="4" id="KW-0804">Transcription</keyword>